<protein>
    <recommendedName>
        <fullName evidence="3">G domain-containing protein</fullName>
    </recommendedName>
</protein>
<organism evidence="1 2">
    <name type="scientific">Poecilia mexicana</name>
    <dbReference type="NCBI Taxonomy" id="48701"/>
    <lineage>
        <taxon>Eukaryota</taxon>
        <taxon>Metazoa</taxon>
        <taxon>Chordata</taxon>
        <taxon>Craniata</taxon>
        <taxon>Vertebrata</taxon>
        <taxon>Euteleostomi</taxon>
        <taxon>Actinopterygii</taxon>
        <taxon>Neopterygii</taxon>
        <taxon>Teleostei</taxon>
        <taxon>Neoteleostei</taxon>
        <taxon>Acanthomorphata</taxon>
        <taxon>Ovalentaria</taxon>
        <taxon>Atherinomorphae</taxon>
        <taxon>Cyprinodontiformes</taxon>
        <taxon>Poeciliidae</taxon>
        <taxon>Poeciliinae</taxon>
        <taxon>Poecilia</taxon>
    </lineage>
</organism>
<evidence type="ECO:0000313" key="2">
    <source>
        <dbReference type="Proteomes" id="UP000261480"/>
    </source>
</evidence>
<dbReference type="GeneID" id="106931129"/>
<dbReference type="Ensembl" id="ENSPMET00000026497.1">
    <property type="protein sequence ID" value="ENSPMEP00000032526.1"/>
    <property type="gene ID" value="ENSPMEG00000020450.1"/>
</dbReference>
<dbReference type="Gene3D" id="3.40.50.300">
    <property type="entry name" value="P-loop containing nucleotide triphosphate hydrolases"/>
    <property type="match status" value="1"/>
</dbReference>
<dbReference type="AlphaFoldDB" id="A0A3B3YYJ4"/>
<evidence type="ECO:0008006" key="3">
    <source>
        <dbReference type="Google" id="ProtNLM"/>
    </source>
</evidence>
<sequence>MLCRGGDGCLFTLQQSSSNMMNRFLRRQENPAEEPESKTLDDPWRELRWGEKQMNLQYVQEYKPEKDDIRYLRVLLYGPVGSGKSSFINSVSNVIRGRMTIPALASAMTSDQSFTKRYETHKFIKGRGSTKTFYPLVFNDIMGLEDGTDRGVHADDIKLALKGHVKEGHKFNPVAPISQNDPGYNPTPSADDKVHVLVCVMSANTPQMNSSVLEKMKSIREAASDLGIPQMAMMTHIDEACGEIEKELKNVYKSKYLKKKMKDFSAAVGIPMNCIFPVKNYSEEIDLNDDIDALILSALRKMVDFGDDFIEKI</sequence>
<reference evidence="1" key="1">
    <citation type="submission" date="2025-08" db="UniProtKB">
        <authorList>
            <consortium name="Ensembl"/>
        </authorList>
    </citation>
    <scope>IDENTIFICATION</scope>
</reference>
<dbReference type="Proteomes" id="UP000261480">
    <property type="component" value="Unplaced"/>
</dbReference>
<dbReference type="PANTHER" id="PTHR14241">
    <property type="entry name" value="INTERFERON-INDUCED PROTEIN 44"/>
    <property type="match status" value="1"/>
</dbReference>
<dbReference type="SUPFAM" id="SSF52540">
    <property type="entry name" value="P-loop containing nucleoside triphosphate hydrolases"/>
    <property type="match status" value="1"/>
</dbReference>
<keyword evidence="2" id="KW-1185">Reference proteome</keyword>
<reference evidence="1" key="2">
    <citation type="submission" date="2025-09" db="UniProtKB">
        <authorList>
            <consortium name="Ensembl"/>
        </authorList>
    </citation>
    <scope>IDENTIFICATION</scope>
</reference>
<dbReference type="CDD" id="cd00882">
    <property type="entry name" value="Ras_like_GTPase"/>
    <property type="match status" value="1"/>
</dbReference>
<dbReference type="PANTHER" id="PTHR14241:SF1">
    <property type="entry name" value="INTERFERON-INDUCED PROTEIN 44-RELATED"/>
    <property type="match status" value="1"/>
</dbReference>
<dbReference type="STRING" id="48701.ENSPMEP00000032526"/>
<accession>A0A3B3YYJ4</accession>
<dbReference type="GO" id="GO:0006955">
    <property type="term" value="P:immune response"/>
    <property type="evidence" value="ECO:0007669"/>
    <property type="project" value="TreeGrafter"/>
</dbReference>
<dbReference type="KEGG" id="pmei:106931129"/>
<name>A0A3B3YYJ4_9TELE</name>
<evidence type="ECO:0000313" key="1">
    <source>
        <dbReference type="Ensembl" id="ENSPMEP00000032526.1"/>
    </source>
</evidence>
<dbReference type="InterPro" id="IPR027417">
    <property type="entry name" value="P-loop_NTPase"/>
</dbReference>
<proteinExistence type="predicted"/>
<dbReference type="RefSeq" id="XP_014864557.1">
    <property type="nucleotide sequence ID" value="XM_015009071.1"/>
</dbReference>